<reference evidence="2" key="1">
    <citation type="journal article" date="2014" name="Int. J. Syst. Evol. Microbiol.">
        <title>Complete genome sequence of Corynebacterium casei LMG S-19264T (=DSM 44701T), isolated from a smear-ripened cheese.</title>
        <authorList>
            <consortium name="US DOE Joint Genome Institute (JGI-PGF)"/>
            <person name="Walter F."/>
            <person name="Albersmeier A."/>
            <person name="Kalinowski J."/>
            <person name="Ruckert C."/>
        </authorList>
    </citation>
    <scope>NUCLEOTIDE SEQUENCE</scope>
    <source>
        <strain evidence="2">CGMCC 1.14984</strain>
    </source>
</reference>
<reference evidence="2" key="3">
    <citation type="submission" date="2020-09" db="EMBL/GenBank/DDBJ databases">
        <authorList>
            <person name="Sun Q."/>
            <person name="Zhou Y."/>
        </authorList>
    </citation>
    <scope>NUCLEOTIDE SEQUENCE</scope>
    <source>
        <strain evidence="2">CGMCC 1.14984</strain>
    </source>
</reference>
<keyword evidence="1" id="KW-0732">Signal</keyword>
<comment type="caution">
    <text evidence="2">The sequence shown here is derived from an EMBL/GenBank/DDBJ whole genome shotgun (WGS) entry which is preliminary data.</text>
</comment>
<evidence type="ECO:0000313" key="3">
    <source>
        <dbReference type="EMBL" id="NHK28269.1"/>
    </source>
</evidence>
<sequence>MAGTKTAFCVGALALAVCATGNAIEPRLAATPAQQGSSRNLTIETVKASSAQLTGQMIAPYLTESAAKE</sequence>
<organism evidence="2 4">
    <name type="scientific">Aquisalinus luteolus</name>
    <dbReference type="NCBI Taxonomy" id="1566827"/>
    <lineage>
        <taxon>Bacteria</taxon>
        <taxon>Pseudomonadati</taxon>
        <taxon>Pseudomonadota</taxon>
        <taxon>Alphaproteobacteria</taxon>
        <taxon>Parvularculales</taxon>
        <taxon>Parvularculaceae</taxon>
        <taxon>Aquisalinus</taxon>
    </lineage>
</organism>
<accession>A0A8J3ERA7</accession>
<dbReference type="EMBL" id="BMGZ01000002">
    <property type="protein sequence ID" value="GGH97973.1"/>
    <property type="molecule type" value="Genomic_DNA"/>
</dbReference>
<evidence type="ECO:0000313" key="4">
    <source>
        <dbReference type="Proteomes" id="UP000621856"/>
    </source>
</evidence>
<gene>
    <name evidence="3" type="ORF">FF098_010165</name>
    <name evidence="2" type="ORF">GCM10011355_20470</name>
</gene>
<protein>
    <submittedName>
        <fullName evidence="2">Uncharacterized protein</fullName>
    </submittedName>
</protein>
<name>A0A8J3ERA7_9PROT</name>
<evidence type="ECO:0000313" key="5">
    <source>
        <dbReference type="Proteomes" id="UP000818603"/>
    </source>
</evidence>
<dbReference type="AlphaFoldDB" id="A0A8J3ERA7"/>
<feature type="chain" id="PRO_5035165097" evidence="1">
    <location>
        <begin position="24"/>
        <end position="69"/>
    </location>
</feature>
<evidence type="ECO:0000256" key="1">
    <source>
        <dbReference type="SAM" id="SignalP"/>
    </source>
</evidence>
<dbReference type="RefSeq" id="WP_155140131.1">
    <property type="nucleotide sequence ID" value="NZ_BMGZ01000002.1"/>
</dbReference>
<keyword evidence="5" id="KW-1185">Reference proteome</keyword>
<reference evidence="3 5" key="2">
    <citation type="submission" date="2020-02" db="EMBL/GenBank/DDBJ databases">
        <title>Genome sequence of Parvularcula flava strain NH6-79.</title>
        <authorList>
            <person name="Abdul Karim M.H."/>
            <person name="Lam M.Q."/>
            <person name="Chen S.J."/>
            <person name="Yahya A."/>
            <person name="Shahir S."/>
            <person name="Shamsir M.S."/>
            <person name="Chong C.S."/>
        </authorList>
    </citation>
    <scope>NUCLEOTIDE SEQUENCE [LARGE SCALE GENOMIC DNA]</scope>
    <source>
        <strain evidence="3 5">NH6-79</strain>
    </source>
</reference>
<dbReference type="EMBL" id="VCJR02000002">
    <property type="protein sequence ID" value="NHK28269.1"/>
    <property type="molecule type" value="Genomic_DNA"/>
</dbReference>
<dbReference type="Proteomes" id="UP000818603">
    <property type="component" value="Unassembled WGS sequence"/>
</dbReference>
<feature type="signal peptide" evidence="1">
    <location>
        <begin position="1"/>
        <end position="23"/>
    </location>
</feature>
<dbReference type="Proteomes" id="UP000621856">
    <property type="component" value="Unassembled WGS sequence"/>
</dbReference>
<proteinExistence type="predicted"/>
<evidence type="ECO:0000313" key="2">
    <source>
        <dbReference type="EMBL" id="GGH97973.1"/>
    </source>
</evidence>